<reference evidence="3" key="1">
    <citation type="submission" date="2019-11" db="EMBL/GenBank/DDBJ databases">
        <title>Acidithiobacillus ferrianus sp. nov.: a facultatively anaerobic and extremely acidophilic chemolithoautotroph.</title>
        <authorList>
            <person name="Norris P.R."/>
            <person name="Falagan C."/>
            <person name="Moya-Beltran A."/>
            <person name="Castro M."/>
            <person name="Quatrini R."/>
            <person name="Johnson D.B."/>
        </authorList>
    </citation>
    <scope>NUCLEOTIDE SEQUENCE [LARGE SCALE GENOMIC DNA]</scope>
    <source>
        <strain evidence="3">MG</strain>
    </source>
</reference>
<evidence type="ECO:0000313" key="3">
    <source>
        <dbReference type="EMBL" id="NDU43408.1"/>
    </source>
</evidence>
<dbReference type="Gene3D" id="1.10.443.10">
    <property type="entry name" value="Intergrase catalytic core"/>
    <property type="match status" value="1"/>
</dbReference>
<dbReference type="Pfam" id="PF00589">
    <property type="entry name" value="Phage_integrase"/>
    <property type="match status" value="1"/>
</dbReference>
<dbReference type="GO" id="GO:0006310">
    <property type="term" value="P:DNA recombination"/>
    <property type="evidence" value="ECO:0007669"/>
    <property type="project" value="UniProtKB-KW"/>
</dbReference>
<protein>
    <submittedName>
        <fullName evidence="3">Tyrosine-type recombinase/integrase</fullName>
    </submittedName>
</protein>
<proteinExistence type="predicted"/>
<dbReference type="GO" id="GO:0003677">
    <property type="term" value="F:DNA binding"/>
    <property type="evidence" value="ECO:0007669"/>
    <property type="project" value="InterPro"/>
</dbReference>
<dbReference type="AlphaFoldDB" id="A0A845UPC9"/>
<dbReference type="RefSeq" id="WP_163098608.1">
    <property type="nucleotide sequence ID" value="NZ_CP127523.1"/>
</dbReference>
<evidence type="ECO:0000259" key="2">
    <source>
        <dbReference type="PROSITE" id="PS51898"/>
    </source>
</evidence>
<dbReference type="InterPro" id="IPR011010">
    <property type="entry name" value="DNA_brk_join_enz"/>
</dbReference>
<dbReference type="SUPFAM" id="SSF56349">
    <property type="entry name" value="DNA breaking-rejoining enzymes"/>
    <property type="match status" value="1"/>
</dbReference>
<dbReference type="GO" id="GO:0015074">
    <property type="term" value="P:DNA integration"/>
    <property type="evidence" value="ECO:0007669"/>
    <property type="project" value="InterPro"/>
</dbReference>
<dbReference type="PROSITE" id="PS51898">
    <property type="entry name" value="TYR_RECOMBINASE"/>
    <property type="match status" value="1"/>
</dbReference>
<dbReference type="InterPro" id="IPR013762">
    <property type="entry name" value="Integrase-like_cat_sf"/>
</dbReference>
<keyword evidence="1" id="KW-0233">DNA recombination</keyword>
<dbReference type="CDD" id="cd00796">
    <property type="entry name" value="INT_Rci_Hp1_C"/>
    <property type="match status" value="1"/>
</dbReference>
<dbReference type="EMBL" id="WNJL01000037">
    <property type="protein sequence ID" value="NDU43408.1"/>
    <property type="molecule type" value="Genomic_DNA"/>
</dbReference>
<accession>A0A845UPC9</accession>
<dbReference type="InterPro" id="IPR002104">
    <property type="entry name" value="Integrase_catalytic"/>
</dbReference>
<name>A0A845UPC9_9PROT</name>
<sequence>MASINRRGKYWRVQSRKLGFPYLSATFDTKAEAMAWALKKEAELDRQTPEEAYQRVEARHFRLADALLRYEIDVLPDKKPTTQRRELVIMADLKATFGELVLSEINGQRLALMVKHWERPSDAHPKGLGAHSIRLYLALISHLYMIARSEWGMPELVNPVPLIRKLKLPRGRDRRLIGDEEERLLVACEKTNPELADIVRFAIETAMRQAEIMDLTWDRIDFRNHTIFLQDTKNGESRMVPLSIAAED</sequence>
<comment type="caution">
    <text evidence="3">The sequence shown here is derived from an EMBL/GenBank/DDBJ whole genome shotgun (WGS) entry which is preliminary data.</text>
</comment>
<feature type="domain" description="Tyr recombinase" evidence="2">
    <location>
        <begin position="171"/>
        <end position="248"/>
    </location>
</feature>
<evidence type="ECO:0000256" key="1">
    <source>
        <dbReference type="ARBA" id="ARBA00023172"/>
    </source>
</evidence>
<gene>
    <name evidence="3" type="ORF">GL267_12450</name>
</gene>
<organism evidence="3">
    <name type="scientific">Acidithiobacillus ferrianus</name>
    <dbReference type="NCBI Taxonomy" id="2678518"/>
    <lineage>
        <taxon>Bacteria</taxon>
        <taxon>Pseudomonadati</taxon>
        <taxon>Pseudomonadota</taxon>
        <taxon>Acidithiobacillia</taxon>
        <taxon>Acidithiobacillales</taxon>
        <taxon>Acidithiobacillaceae</taxon>
        <taxon>Acidithiobacillus</taxon>
    </lineage>
</organism>